<protein>
    <submittedName>
        <fullName evidence="4">Recombinase family protein</fullName>
    </submittedName>
</protein>
<dbReference type="SMART" id="SM00857">
    <property type="entry name" value="Resolvase"/>
    <property type="match status" value="1"/>
</dbReference>
<organism evidence="4">
    <name type="scientific">Streptomyces sp. NBC_00008</name>
    <dbReference type="NCBI Taxonomy" id="2903610"/>
    <lineage>
        <taxon>Bacteria</taxon>
        <taxon>Bacillati</taxon>
        <taxon>Actinomycetota</taxon>
        <taxon>Actinomycetes</taxon>
        <taxon>Kitasatosporales</taxon>
        <taxon>Streptomycetaceae</taxon>
        <taxon>Streptomyces</taxon>
    </lineage>
</organism>
<evidence type="ECO:0000313" key="4">
    <source>
        <dbReference type="EMBL" id="WTW69919.1"/>
    </source>
</evidence>
<gene>
    <name evidence="4" type="ORF">OG398_17370</name>
</gene>
<evidence type="ECO:0000256" key="2">
    <source>
        <dbReference type="ARBA" id="ARBA00023172"/>
    </source>
</evidence>
<dbReference type="SUPFAM" id="SSF53041">
    <property type="entry name" value="Resolvase-like"/>
    <property type="match status" value="1"/>
</dbReference>
<reference evidence="4" key="1">
    <citation type="submission" date="2022-10" db="EMBL/GenBank/DDBJ databases">
        <title>The complete genomes of actinobacterial strains from the NBC collection.</title>
        <authorList>
            <person name="Joergensen T.S."/>
            <person name="Alvarez Arevalo M."/>
            <person name="Sterndorff E.B."/>
            <person name="Faurdal D."/>
            <person name="Vuksanovic O."/>
            <person name="Mourched A.-S."/>
            <person name="Charusanti P."/>
            <person name="Shaw S."/>
            <person name="Blin K."/>
            <person name="Weber T."/>
        </authorList>
    </citation>
    <scope>NUCLEOTIDE SEQUENCE</scope>
    <source>
        <strain evidence="4">NBC_00008</strain>
    </source>
</reference>
<dbReference type="Gene3D" id="3.40.50.1390">
    <property type="entry name" value="Resolvase, N-terminal catalytic domain"/>
    <property type="match status" value="1"/>
</dbReference>
<feature type="domain" description="Resolvase/invertase-type recombinase catalytic" evidence="3">
    <location>
        <begin position="43"/>
        <end position="197"/>
    </location>
</feature>
<dbReference type="InterPro" id="IPR036162">
    <property type="entry name" value="Resolvase-like_N_sf"/>
</dbReference>
<keyword evidence="2" id="KW-0233">DNA recombination</keyword>
<dbReference type="Pfam" id="PF07508">
    <property type="entry name" value="Recombinase"/>
    <property type="match status" value="1"/>
</dbReference>
<proteinExistence type="predicted"/>
<sequence length="554" mass="62391">MIDTRNPARPSKTFSRSYVAPELQAWLDEGGALEEWLGGRTPVISYARISADRLNGDAIGVGRQHKNNSRNAEAHGCAVVLHYEDNNLTAAKREVLRPAFRQMCADITHGREYESGIPVRGCVAVEKERVYRLPRDFVAFQDALVMVGRGVFIEDANLLDLVDDDRTLVSGTDEAEIGKLRKRTARNAADRAEEGKAYGAPRRFGWLGASKDPYRVGNKHRDEEEWPHLAHMVKLRYAGRSWRSITGEMNRRRVTTARGGAWTEQGVKLLVANPAWWGGRVLNGEILMNAETGEPVIGEWDHARESDECTYEMWKSIMAGVHSNRLHRGMKKNESAQQPAEAMRTRGYLFSGYLRCGRLNDFDETCYSKLSGNKATGKNAKYGDYYRCGDPNCKGVGRRVAPVDSYLQGLALAYLDKHFAGTTAQVNPWRGKAKLASLRKQRKDIKDSVTTGEEDWGDVHDVLTRLARTIEVLEQEERDHLKSESRRNLLRGWSQEKWGELDLLERREVIGEIFTSIVVVPVPQGVSDKAPFDPTLLKVVWRKDESGSYGSASR</sequence>
<accession>A0AAU2VST2</accession>
<dbReference type="GO" id="GO:0003677">
    <property type="term" value="F:DNA binding"/>
    <property type="evidence" value="ECO:0007669"/>
    <property type="project" value="UniProtKB-KW"/>
</dbReference>
<dbReference type="EMBL" id="CP108313">
    <property type="protein sequence ID" value="WTW69919.1"/>
    <property type="molecule type" value="Genomic_DNA"/>
</dbReference>
<keyword evidence="1" id="KW-0238">DNA-binding</keyword>
<dbReference type="AlphaFoldDB" id="A0AAU2VST2"/>
<dbReference type="Pfam" id="PF00239">
    <property type="entry name" value="Resolvase"/>
    <property type="match status" value="1"/>
</dbReference>
<evidence type="ECO:0000259" key="3">
    <source>
        <dbReference type="SMART" id="SM00857"/>
    </source>
</evidence>
<dbReference type="PANTHER" id="PTHR30461:SF2">
    <property type="entry name" value="SERINE RECOMBINASE PINE-RELATED"/>
    <property type="match status" value="1"/>
</dbReference>
<dbReference type="InterPro" id="IPR050639">
    <property type="entry name" value="SSR_resolvase"/>
</dbReference>
<evidence type="ECO:0000256" key="1">
    <source>
        <dbReference type="ARBA" id="ARBA00023125"/>
    </source>
</evidence>
<dbReference type="InterPro" id="IPR011109">
    <property type="entry name" value="DNA_bind_recombinase_dom"/>
</dbReference>
<name>A0AAU2VST2_9ACTN</name>
<dbReference type="PANTHER" id="PTHR30461">
    <property type="entry name" value="DNA-INVERTASE FROM LAMBDOID PROPHAGE"/>
    <property type="match status" value="1"/>
</dbReference>
<dbReference type="GO" id="GO:0000150">
    <property type="term" value="F:DNA strand exchange activity"/>
    <property type="evidence" value="ECO:0007669"/>
    <property type="project" value="InterPro"/>
</dbReference>
<dbReference type="InterPro" id="IPR006119">
    <property type="entry name" value="Resolv_N"/>
</dbReference>